<dbReference type="InterPro" id="IPR034706">
    <property type="entry name" value="CpoB"/>
</dbReference>
<comment type="similarity">
    <text evidence="1">Belongs to the CpoB family.</text>
</comment>
<keyword evidence="6" id="KW-1185">Reference proteome</keyword>
<dbReference type="InterPro" id="IPR032519">
    <property type="entry name" value="YbgF_tri"/>
</dbReference>
<comment type="function">
    <text evidence="1">Mediates coordination of peptidoglycan synthesis and outer membrane constriction during cell division.</text>
</comment>
<keyword evidence="1" id="KW-0732">Signal</keyword>
<dbReference type="SUPFAM" id="SSF48452">
    <property type="entry name" value="TPR-like"/>
    <property type="match status" value="1"/>
</dbReference>
<dbReference type="GO" id="GO:0070206">
    <property type="term" value="P:protein trimerization"/>
    <property type="evidence" value="ECO:0007669"/>
    <property type="project" value="InterPro"/>
</dbReference>
<feature type="compositionally biased region" description="Polar residues" evidence="3">
    <location>
        <begin position="234"/>
        <end position="257"/>
    </location>
</feature>
<organism evidence="5 6">
    <name type="scientific">Halomonas halmophila</name>
    <dbReference type="NCBI Taxonomy" id="252"/>
    <lineage>
        <taxon>Bacteria</taxon>
        <taxon>Pseudomonadati</taxon>
        <taxon>Pseudomonadota</taxon>
        <taxon>Gammaproteobacteria</taxon>
        <taxon>Oceanospirillales</taxon>
        <taxon>Halomonadaceae</taxon>
        <taxon>Halomonas</taxon>
    </lineage>
</organism>
<dbReference type="Gene3D" id="1.20.5.110">
    <property type="match status" value="1"/>
</dbReference>
<dbReference type="RefSeq" id="WP_170214848.1">
    <property type="nucleotide sequence ID" value="NZ_BJOC01000019.1"/>
</dbReference>
<dbReference type="AlphaFoldDB" id="A0A4Y4EZ77"/>
<reference evidence="5 6" key="1">
    <citation type="submission" date="2019-06" db="EMBL/GenBank/DDBJ databases">
        <title>Whole genome shotgun sequence of Halomonas halmophila NBRC 15537.</title>
        <authorList>
            <person name="Hosoyama A."/>
            <person name="Uohara A."/>
            <person name="Ohji S."/>
            <person name="Ichikawa N."/>
        </authorList>
    </citation>
    <scope>NUCLEOTIDE SEQUENCE [LARGE SCALE GENOMIC DNA]</scope>
    <source>
        <strain evidence="5 6">NBRC 15537</strain>
    </source>
</reference>
<feature type="repeat" description="TPR" evidence="2">
    <location>
        <begin position="172"/>
        <end position="205"/>
    </location>
</feature>
<proteinExistence type="inferred from homology"/>
<keyword evidence="2" id="KW-0802">TPR repeat</keyword>
<dbReference type="Pfam" id="PF13432">
    <property type="entry name" value="TPR_16"/>
    <property type="match status" value="1"/>
</dbReference>
<keyword evidence="1" id="KW-0574">Periplasm</keyword>
<evidence type="ECO:0000256" key="3">
    <source>
        <dbReference type="SAM" id="MobiDB-lite"/>
    </source>
</evidence>
<feature type="domain" description="YbgF trimerisation" evidence="4">
    <location>
        <begin position="52"/>
        <end position="108"/>
    </location>
</feature>
<dbReference type="Gene3D" id="1.25.40.10">
    <property type="entry name" value="Tetratricopeptide repeat domain"/>
    <property type="match status" value="1"/>
</dbReference>
<evidence type="ECO:0000256" key="1">
    <source>
        <dbReference type="HAMAP-Rule" id="MF_02066"/>
    </source>
</evidence>
<feature type="signal peptide" evidence="1">
    <location>
        <begin position="1"/>
        <end position="25"/>
    </location>
</feature>
<comment type="subcellular location">
    <subcellularLocation>
        <location evidence="1">Periplasm</location>
    </subcellularLocation>
</comment>
<dbReference type="Pfam" id="PF16331">
    <property type="entry name" value="TolA_bind_tri"/>
    <property type="match status" value="1"/>
</dbReference>
<dbReference type="InterPro" id="IPR019734">
    <property type="entry name" value="TPR_rpt"/>
</dbReference>
<keyword evidence="1" id="KW-0132">Cell division</keyword>
<accession>A0A4Y4EZ77</accession>
<dbReference type="InterPro" id="IPR014162">
    <property type="entry name" value="CpoB_C"/>
</dbReference>
<dbReference type="PROSITE" id="PS50005">
    <property type="entry name" value="TPR"/>
    <property type="match status" value="1"/>
</dbReference>
<dbReference type="NCBIfam" id="TIGR02795">
    <property type="entry name" value="tol_pal_ybgF"/>
    <property type="match status" value="1"/>
</dbReference>
<dbReference type="HAMAP" id="MF_02066">
    <property type="entry name" value="CpoB"/>
    <property type="match status" value="1"/>
</dbReference>
<name>A0A4Y4EZ77_9GAMM</name>
<sequence length="257" mass="27674" precursor="true">MKGIQRLCAIGLFSMPMGIIPAAVAQQPSVTDLSGGGGSTFYDQTATRAQAGGDLLLFNRLQQNQEELRRLRGQVEELRHQLERLRQQTRQQYMDIDSRLSSLSSVGPESSAPSSSASSDTASSESDAATDSSAGREAYQAAFAKVQNRDFGAAKQAFEAFIADYPQSELAANAHYWLGELHSAESDLEAAAGAFRKVIDAFPDSNKVPDALYKLGLLKARQGDVDASNELLDQVQSQYPDSNAASLAEDFQQQSGS</sequence>
<evidence type="ECO:0000313" key="6">
    <source>
        <dbReference type="Proteomes" id="UP000319812"/>
    </source>
</evidence>
<dbReference type="GO" id="GO:0043093">
    <property type="term" value="P:FtsZ-dependent cytokinesis"/>
    <property type="evidence" value="ECO:0007669"/>
    <property type="project" value="UniProtKB-UniRule"/>
</dbReference>
<feature type="chain" id="PRO_5021520823" description="Cell division coordinator CpoB" evidence="1">
    <location>
        <begin position="26"/>
        <end position="257"/>
    </location>
</feature>
<keyword evidence="1" id="KW-0175">Coiled coil</keyword>
<protein>
    <recommendedName>
        <fullName evidence="1">Cell division coordinator CpoB</fullName>
    </recommendedName>
</protein>
<feature type="region of interest" description="Disordered" evidence="3">
    <location>
        <begin position="100"/>
        <end position="133"/>
    </location>
</feature>
<evidence type="ECO:0000259" key="4">
    <source>
        <dbReference type="Pfam" id="PF16331"/>
    </source>
</evidence>
<keyword evidence="1" id="KW-0131">Cell cycle</keyword>
<feature type="region of interest" description="Disordered" evidence="3">
    <location>
        <begin position="229"/>
        <end position="257"/>
    </location>
</feature>
<dbReference type="InterPro" id="IPR011990">
    <property type="entry name" value="TPR-like_helical_dom_sf"/>
</dbReference>
<comment type="caution">
    <text evidence="5">The sequence shown here is derived from an EMBL/GenBank/DDBJ whole genome shotgun (WGS) entry which is preliminary data.</text>
</comment>
<dbReference type="Pfam" id="PF13174">
    <property type="entry name" value="TPR_6"/>
    <property type="match status" value="1"/>
</dbReference>
<gene>
    <name evidence="1" type="primary">cpoB</name>
    <name evidence="5" type="ORF">HHA01_14330</name>
</gene>
<dbReference type="Proteomes" id="UP000319812">
    <property type="component" value="Unassembled WGS sequence"/>
</dbReference>
<feature type="coiled-coil region" evidence="1">
    <location>
        <begin position="58"/>
        <end position="95"/>
    </location>
</feature>
<evidence type="ECO:0000313" key="5">
    <source>
        <dbReference type="EMBL" id="GED22456.1"/>
    </source>
</evidence>
<evidence type="ECO:0000256" key="2">
    <source>
        <dbReference type="PROSITE-ProRule" id="PRU00339"/>
    </source>
</evidence>
<dbReference type="EMBL" id="BJOC01000019">
    <property type="protein sequence ID" value="GED22456.1"/>
    <property type="molecule type" value="Genomic_DNA"/>
</dbReference>
<dbReference type="GO" id="GO:0030288">
    <property type="term" value="C:outer membrane-bounded periplasmic space"/>
    <property type="evidence" value="ECO:0007669"/>
    <property type="project" value="UniProtKB-UniRule"/>
</dbReference>